<dbReference type="Proteomes" id="UP000287033">
    <property type="component" value="Unassembled WGS sequence"/>
</dbReference>
<comment type="caution">
    <text evidence="13">The sequence shown here is derived from an EMBL/GenBank/DDBJ whole genome shotgun (WGS) entry which is preliminary data.</text>
</comment>
<evidence type="ECO:0000256" key="7">
    <source>
        <dbReference type="ARBA" id="ARBA00023136"/>
    </source>
</evidence>
<dbReference type="PANTHER" id="PTHR24061">
    <property type="entry name" value="CALCIUM-SENSING RECEPTOR-RELATED"/>
    <property type="match status" value="1"/>
</dbReference>
<keyword evidence="8" id="KW-0675">Receptor</keyword>
<evidence type="ECO:0000256" key="8">
    <source>
        <dbReference type="ARBA" id="ARBA00023170"/>
    </source>
</evidence>
<gene>
    <name evidence="13" type="ORF">chiPu_0015871</name>
</gene>
<dbReference type="InterPro" id="IPR001828">
    <property type="entry name" value="ANF_lig-bd_rcpt"/>
</dbReference>
<dbReference type="InterPro" id="IPR028082">
    <property type="entry name" value="Peripla_BP_I"/>
</dbReference>
<keyword evidence="10" id="KW-0807">Transducer</keyword>
<keyword evidence="9" id="KW-0325">Glycoprotein</keyword>
<dbReference type="GO" id="GO:0005886">
    <property type="term" value="C:plasma membrane"/>
    <property type="evidence" value="ECO:0007669"/>
    <property type="project" value="UniProtKB-SubCell"/>
</dbReference>
<dbReference type="InterPro" id="IPR000337">
    <property type="entry name" value="GPCR_3"/>
</dbReference>
<protein>
    <recommendedName>
        <fullName evidence="12">Receptor ligand binding region domain-containing protein</fullName>
    </recommendedName>
</protein>
<dbReference type="PRINTS" id="PR00592">
    <property type="entry name" value="CASENSINGR"/>
</dbReference>
<evidence type="ECO:0000256" key="6">
    <source>
        <dbReference type="ARBA" id="ARBA00023040"/>
    </source>
</evidence>
<evidence type="ECO:0000256" key="3">
    <source>
        <dbReference type="ARBA" id="ARBA00022692"/>
    </source>
</evidence>
<dbReference type="InterPro" id="IPR000068">
    <property type="entry name" value="GPCR_3_Ca_sens_rcpt-rel"/>
</dbReference>
<evidence type="ECO:0000313" key="14">
    <source>
        <dbReference type="Proteomes" id="UP000287033"/>
    </source>
</evidence>
<feature type="region of interest" description="Disordered" evidence="11">
    <location>
        <begin position="1"/>
        <end position="21"/>
    </location>
</feature>
<dbReference type="GO" id="GO:0004930">
    <property type="term" value="F:G protein-coupled receptor activity"/>
    <property type="evidence" value="ECO:0007669"/>
    <property type="project" value="UniProtKB-KW"/>
</dbReference>
<dbReference type="CDD" id="cd06364">
    <property type="entry name" value="PBP1_CaSR"/>
    <property type="match status" value="1"/>
</dbReference>
<evidence type="ECO:0000313" key="13">
    <source>
        <dbReference type="EMBL" id="GCC37367.1"/>
    </source>
</evidence>
<evidence type="ECO:0000259" key="12">
    <source>
        <dbReference type="Pfam" id="PF01094"/>
    </source>
</evidence>
<evidence type="ECO:0000256" key="5">
    <source>
        <dbReference type="ARBA" id="ARBA00022989"/>
    </source>
</evidence>
<feature type="domain" description="Receptor ligand binding region" evidence="12">
    <location>
        <begin position="534"/>
        <end position="708"/>
    </location>
</feature>
<keyword evidence="4" id="KW-0732">Signal</keyword>
<keyword evidence="5" id="KW-1133">Transmembrane helix</keyword>
<name>A0A401T430_CHIPU</name>
<evidence type="ECO:0000256" key="2">
    <source>
        <dbReference type="ARBA" id="ARBA00022475"/>
    </source>
</evidence>
<dbReference type="STRING" id="137246.A0A401T430"/>
<evidence type="ECO:0000256" key="9">
    <source>
        <dbReference type="ARBA" id="ARBA00023180"/>
    </source>
</evidence>
<sequence length="718" mass="79418">MAGGGRELIPKAPVSNQNHGGVELEPFRATSVCKLQEHFISPGLTQDSDIIIGGMFPLSLYVNVPELHYRTKPNQLRCTGFDFRAFRWLQTMIFTIEEINKDPTILPNTTLGYRIYDTCDSYALRAAMSFLSDAGDEMSNSTCHGAASVAGIIGEAGSLQSSIIASSAGPFQVPIVSYFSTCTCLSDRRKYPTFFRTAPSDYFQTKALAQLVKHFGWSWIGALANDDDYGRFAIQQFIEQVTEFGACIAFSYILPKIYNAEKISQIVAVMKRSSAKVIVVFSPEREMLQLVQEIASQNVTGIQWLASEAWITGAVLYTEQFLPYLEGAIGFSFRRTEIPGLREFLLRVKPSPHEGGGYTNVFWEELFACKLKLPENTTKGSITRARLCTGSESLEDTDTIYSDTSQLRVSYNVYKGVYAIAHALNRLSLCESGNGPFINSSCASIHNFQPWQEVRFTDQFGGEVGFDENGDAIASYDMINCQRGTSGKVEYAQVGRFDSFAIAGQELSLNEHSIVWTGGKTQLCDRFSQSDLRWALTVVFAVEEINRNAELLPHMTLGYEIFDSCDAPSEALKGAFNLLKEKGESRPNSTCAGVPSVPVIVGDGASSQSIALSRLVAPFAIGLISYFSSCNCLSDKREFPNFFGTIPSDSVQIKALVKLVRHFKWNWVGVVAQDNDYGRFGMMAFIEEIAKFKTCVAFIEFISPVGTAERLPEVMVTI</sequence>
<dbReference type="FunFam" id="3.40.50.2300:FF:000016">
    <property type="entry name" value="Taste 1 receptor member 2"/>
    <property type="match status" value="1"/>
</dbReference>
<dbReference type="SUPFAM" id="SSF53822">
    <property type="entry name" value="Periplasmic binding protein-like I"/>
    <property type="match status" value="2"/>
</dbReference>
<dbReference type="OrthoDB" id="5984008at2759"/>
<keyword evidence="14" id="KW-1185">Reference proteome</keyword>
<keyword evidence="3" id="KW-0812">Transmembrane</keyword>
<accession>A0A401T430</accession>
<keyword evidence="6" id="KW-0297">G-protein coupled receptor</keyword>
<organism evidence="13 14">
    <name type="scientific">Chiloscyllium punctatum</name>
    <name type="common">Brownbanded bambooshark</name>
    <name type="synonym">Hemiscyllium punctatum</name>
    <dbReference type="NCBI Taxonomy" id="137246"/>
    <lineage>
        <taxon>Eukaryota</taxon>
        <taxon>Metazoa</taxon>
        <taxon>Chordata</taxon>
        <taxon>Craniata</taxon>
        <taxon>Vertebrata</taxon>
        <taxon>Chondrichthyes</taxon>
        <taxon>Elasmobranchii</taxon>
        <taxon>Galeomorphii</taxon>
        <taxon>Galeoidea</taxon>
        <taxon>Orectolobiformes</taxon>
        <taxon>Hemiscylliidae</taxon>
        <taxon>Chiloscyllium</taxon>
    </lineage>
</organism>
<proteinExistence type="predicted"/>
<evidence type="ECO:0000256" key="4">
    <source>
        <dbReference type="ARBA" id="ARBA00022729"/>
    </source>
</evidence>
<feature type="domain" description="Receptor ligand binding region" evidence="12">
    <location>
        <begin position="88"/>
        <end position="483"/>
    </location>
</feature>
<dbReference type="EMBL" id="BEZZ01000986">
    <property type="protein sequence ID" value="GCC37367.1"/>
    <property type="molecule type" value="Genomic_DNA"/>
</dbReference>
<keyword evidence="7" id="KW-0472">Membrane</keyword>
<keyword evidence="2" id="KW-1003">Cell membrane</keyword>
<comment type="subcellular location">
    <subcellularLocation>
        <location evidence="1">Cell membrane</location>
        <topology evidence="1">Multi-pass membrane protein</topology>
    </subcellularLocation>
</comment>
<dbReference type="OMA" id="ASYDMIN"/>
<evidence type="ECO:0000256" key="11">
    <source>
        <dbReference type="SAM" id="MobiDB-lite"/>
    </source>
</evidence>
<evidence type="ECO:0000256" key="1">
    <source>
        <dbReference type="ARBA" id="ARBA00004651"/>
    </source>
</evidence>
<dbReference type="PANTHER" id="PTHR24061:SF0">
    <property type="entry name" value="C-FAMILY ODORANT RECEPTOR OLFCT1"/>
    <property type="match status" value="1"/>
</dbReference>
<evidence type="ECO:0000256" key="10">
    <source>
        <dbReference type="ARBA" id="ARBA00023224"/>
    </source>
</evidence>
<dbReference type="Pfam" id="PF01094">
    <property type="entry name" value="ANF_receptor"/>
    <property type="match status" value="2"/>
</dbReference>
<dbReference type="FunFam" id="3.40.50.2300:FF:000752">
    <property type="entry name" value="Uncharacterized protein"/>
    <property type="match status" value="1"/>
</dbReference>
<dbReference type="Gene3D" id="3.40.50.2300">
    <property type="match status" value="3"/>
</dbReference>
<dbReference type="AlphaFoldDB" id="A0A401T430"/>
<dbReference type="PRINTS" id="PR00248">
    <property type="entry name" value="GPCRMGR"/>
</dbReference>
<reference evidence="13 14" key="1">
    <citation type="journal article" date="2018" name="Nat. Ecol. Evol.">
        <title>Shark genomes provide insights into elasmobranch evolution and the origin of vertebrates.</title>
        <authorList>
            <person name="Hara Y"/>
            <person name="Yamaguchi K"/>
            <person name="Onimaru K"/>
            <person name="Kadota M"/>
            <person name="Koyanagi M"/>
            <person name="Keeley SD"/>
            <person name="Tatsumi K"/>
            <person name="Tanaka K"/>
            <person name="Motone F"/>
            <person name="Kageyama Y"/>
            <person name="Nozu R"/>
            <person name="Adachi N"/>
            <person name="Nishimura O"/>
            <person name="Nakagawa R"/>
            <person name="Tanegashima C"/>
            <person name="Kiyatake I"/>
            <person name="Matsumoto R"/>
            <person name="Murakumo K"/>
            <person name="Nishida K"/>
            <person name="Terakita A"/>
            <person name="Kuratani S"/>
            <person name="Sato K"/>
            <person name="Hyodo S Kuraku.S."/>
        </authorList>
    </citation>
    <scope>NUCLEOTIDE SEQUENCE [LARGE SCALE GENOMIC DNA]</scope>
</reference>